<dbReference type="PANTHER" id="PTHR43800">
    <property type="entry name" value="PEPTIDYL-LYSINE N-ACETYLTRANSFERASE YJAB"/>
    <property type="match status" value="1"/>
</dbReference>
<dbReference type="InterPro" id="IPR016181">
    <property type="entry name" value="Acyl_CoA_acyltransferase"/>
</dbReference>
<dbReference type="CDD" id="cd04301">
    <property type="entry name" value="NAT_SF"/>
    <property type="match status" value="1"/>
</dbReference>
<feature type="domain" description="N-acetyltransferase" evidence="3">
    <location>
        <begin position="3"/>
        <end position="166"/>
    </location>
</feature>
<dbReference type="AlphaFoldDB" id="A0A261W0Y3"/>
<name>A0A261W0Y3_9BORD</name>
<dbReference type="Pfam" id="PF00583">
    <property type="entry name" value="Acetyltransf_1"/>
    <property type="match status" value="1"/>
</dbReference>
<accession>A0A261W0Y3</accession>
<sequence>MTFIVTPARPQDLPELPHIEALALALLAGHPAHEIFGRHATPVDDFAAGLRRDCLWVARLDPAGPPVGHVLAGELDGDFHIQQMDVSPAQGRRGIGRALLEHACDVARARGYRHAVLTTLADVPWNAPFYASAGFRPLAPADWGAGLRAVMRHERTLGFPMRLRVAMRRDLAAEQAQPPAST</sequence>
<proteinExistence type="predicted"/>
<evidence type="ECO:0000259" key="3">
    <source>
        <dbReference type="PROSITE" id="PS51186"/>
    </source>
</evidence>
<keyword evidence="5" id="KW-1185">Reference proteome</keyword>
<dbReference type="SUPFAM" id="SSF55729">
    <property type="entry name" value="Acyl-CoA N-acyltransferases (Nat)"/>
    <property type="match status" value="1"/>
</dbReference>
<dbReference type="Gene3D" id="3.40.630.30">
    <property type="match status" value="1"/>
</dbReference>
<keyword evidence="1 4" id="KW-0808">Transferase</keyword>
<reference evidence="5" key="1">
    <citation type="submission" date="2017-05" db="EMBL/GenBank/DDBJ databases">
        <title>Complete and WGS of Bordetella genogroups.</title>
        <authorList>
            <person name="Spilker T."/>
            <person name="Lipuma J."/>
        </authorList>
    </citation>
    <scope>NUCLEOTIDE SEQUENCE [LARGE SCALE GENOMIC DNA]</scope>
    <source>
        <strain evidence="5">AU8256</strain>
    </source>
</reference>
<dbReference type="EMBL" id="NEVT01000003">
    <property type="protein sequence ID" value="OZI80018.1"/>
    <property type="molecule type" value="Genomic_DNA"/>
</dbReference>
<dbReference type="InterPro" id="IPR000182">
    <property type="entry name" value="GNAT_dom"/>
</dbReference>
<keyword evidence="2" id="KW-0012">Acyltransferase</keyword>
<evidence type="ECO:0000313" key="4">
    <source>
        <dbReference type="EMBL" id="OZI80018.1"/>
    </source>
</evidence>
<evidence type="ECO:0000313" key="5">
    <source>
        <dbReference type="Proteomes" id="UP000215633"/>
    </source>
</evidence>
<protein>
    <submittedName>
        <fullName evidence="4">GNAT family N-acetyltransferase</fullName>
    </submittedName>
</protein>
<gene>
    <name evidence="4" type="ORF">CAL24_08945</name>
</gene>
<evidence type="ECO:0000256" key="1">
    <source>
        <dbReference type="ARBA" id="ARBA00022679"/>
    </source>
</evidence>
<evidence type="ECO:0000256" key="2">
    <source>
        <dbReference type="ARBA" id="ARBA00023315"/>
    </source>
</evidence>
<dbReference type="GO" id="GO:0016747">
    <property type="term" value="F:acyltransferase activity, transferring groups other than amino-acyl groups"/>
    <property type="evidence" value="ECO:0007669"/>
    <property type="project" value="InterPro"/>
</dbReference>
<comment type="caution">
    <text evidence="4">The sequence shown here is derived from an EMBL/GenBank/DDBJ whole genome shotgun (WGS) entry which is preliminary data.</text>
</comment>
<organism evidence="4 5">
    <name type="scientific">Bordetella genomosp. 2</name>
    <dbReference type="NCBI Taxonomy" id="1983456"/>
    <lineage>
        <taxon>Bacteria</taxon>
        <taxon>Pseudomonadati</taxon>
        <taxon>Pseudomonadota</taxon>
        <taxon>Betaproteobacteria</taxon>
        <taxon>Burkholderiales</taxon>
        <taxon>Alcaligenaceae</taxon>
        <taxon>Bordetella</taxon>
    </lineage>
</organism>
<dbReference type="PANTHER" id="PTHR43800:SF1">
    <property type="entry name" value="PEPTIDYL-LYSINE N-ACETYLTRANSFERASE YJAB"/>
    <property type="match status" value="1"/>
</dbReference>
<dbReference type="PROSITE" id="PS51186">
    <property type="entry name" value="GNAT"/>
    <property type="match status" value="1"/>
</dbReference>
<dbReference type="RefSeq" id="WP_028353367.1">
    <property type="nucleotide sequence ID" value="NZ_NEVT01000003.1"/>
</dbReference>
<dbReference type="Proteomes" id="UP000215633">
    <property type="component" value="Unassembled WGS sequence"/>
</dbReference>